<dbReference type="RefSeq" id="WP_227732614.1">
    <property type="nucleotide sequence ID" value="NZ_JAJEPV010000006.1"/>
</dbReference>
<proteinExistence type="predicted"/>
<dbReference type="AlphaFoldDB" id="A0AAE3A0B5"/>
<comment type="caution">
    <text evidence="2">The sequence shown here is derived from an EMBL/GenBank/DDBJ whole genome shotgun (WGS) entry which is preliminary data.</text>
</comment>
<feature type="transmembrane region" description="Helical" evidence="1">
    <location>
        <begin position="101"/>
        <end position="121"/>
    </location>
</feature>
<keyword evidence="3" id="KW-1185">Reference proteome</keyword>
<organism evidence="2 3">
    <name type="scientific">Waltera acetigignens</name>
    <dbReference type="NCBI Taxonomy" id="2981769"/>
    <lineage>
        <taxon>Bacteria</taxon>
        <taxon>Bacillati</taxon>
        <taxon>Bacillota</taxon>
        <taxon>Clostridia</taxon>
        <taxon>Lachnospirales</taxon>
        <taxon>Lachnospiraceae</taxon>
        <taxon>Waltera</taxon>
    </lineage>
</organism>
<reference evidence="2 3" key="1">
    <citation type="submission" date="2021-10" db="EMBL/GenBank/DDBJ databases">
        <title>Anaerobic single-cell dispensing facilitates the cultivation of human gut bacteria.</title>
        <authorList>
            <person name="Afrizal A."/>
        </authorList>
    </citation>
    <scope>NUCLEOTIDE SEQUENCE [LARGE SCALE GENOMIC DNA]</scope>
    <source>
        <strain evidence="2 3">CLA-AA-H273</strain>
    </source>
</reference>
<evidence type="ECO:0000256" key="1">
    <source>
        <dbReference type="SAM" id="Phobius"/>
    </source>
</evidence>
<keyword evidence="1" id="KW-0472">Membrane</keyword>
<sequence>MIVEKKPERSYSTTVMYLLAYLDRYGYPVLILIAGALADFYRGRITMLFVLAVGILLDGIYNLVGYLCRWKHIYLCYQSMSHTKMTPTRIEWERLAKKDAYGVPAALIIGGIIGILVSIFLK</sequence>
<gene>
    <name evidence="2" type="ORF">LKD75_03930</name>
</gene>
<dbReference type="EMBL" id="JAJEPV010000006">
    <property type="protein sequence ID" value="MCC2118748.1"/>
    <property type="molecule type" value="Genomic_DNA"/>
</dbReference>
<evidence type="ECO:0000313" key="3">
    <source>
        <dbReference type="Proteomes" id="UP001197795"/>
    </source>
</evidence>
<keyword evidence="1" id="KW-1133">Transmembrane helix</keyword>
<protein>
    <submittedName>
        <fullName evidence="2">Uncharacterized protein</fullName>
    </submittedName>
</protein>
<accession>A0AAE3A0B5</accession>
<feature type="transmembrane region" description="Helical" evidence="1">
    <location>
        <begin position="48"/>
        <end position="67"/>
    </location>
</feature>
<keyword evidence="1" id="KW-0812">Transmembrane</keyword>
<name>A0AAE3A0B5_9FIRM</name>
<evidence type="ECO:0000313" key="2">
    <source>
        <dbReference type="EMBL" id="MCC2118748.1"/>
    </source>
</evidence>
<dbReference type="Proteomes" id="UP001197795">
    <property type="component" value="Unassembled WGS sequence"/>
</dbReference>